<dbReference type="AlphaFoldDB" id="A0A1C7MV59"/>
<keyword evidence="5" id="KW-1185">Reference proteome</keyword>
<dbReference type="EMBL" id="LUGH01001816">
    <property type="protein sequence ID" value="OBZ80710.1"/>
    <property type="molecule type" value="Genomic_DNA"/>
</dbReference>
<dbReference type="Gene3D" id="4.10.60.10">
    <property type="entry name" value="Zinc finger, CCHC-type"/>
    <property type="match status" value="1"/>
</dbReference>
<feature type="region of interest" description="Disordered" evidence="2">
    <location>
        <begin position="50"/>
        <end position="105"/>
    </location>
</feature>
<evidence type="ECO:0000313" key="5">
    <source>
        <dbReference type="Proteomes" id="UP000093000"/>
    </source>
</evidence>
<dbReference type="InterPro" id="IPR036875">
    <property type="entry name" value="Znf_CCHC_sf"/>
</dbReference>
<evidence type="ECO:0000256" key="2">
    <source>
        <dbReference type="SAM" id="MobiDB-lite"/>
    </source>
</evidence>
<dbReference type="GO" id="GO:0003676">
    <property type="term" value="F:nucleic acid binding"/>
    <property type="evidence" value="ECO:0007669"/>
    <property type="project" value="InterPro"/>
</dbReference>
<accession>A0A1C7MV59</accession>
<gene>
    <name evidence="4" type="ORF">A0J61_11241</name>
</gene>
<sequence>MDIKLAIPIMTDEEATDKFVRGLMQKGMRAHVRQYEANTLKDAIHSALSYDKDDFQDKRQPSRNRSDDPMDLDVIDHRRNPQGYSFRRNNRFNDNRNNRFNNNNNNNNECFYCHRPGHLKRNCRIRLADIKKLDDQHSKKQRKDF</sequence>
<dbReference type="InParanoid" id="A0A1C7MV59"/>
<protein>
    <recommendedName>
        <fullName evidence="3">CCHC-type domain-containing protein</fullName>
    </recommendedName>
</protein>
<dbReference type="SUPFAM" id="SSF57756">
    <property type="entry name" value="Retrovirus zinc finger-like domains"/>
    <property type="match status" value="1"/>
</dbReference>
<reference evidence="4 5" key="1">
    <citation type="submission" date="2016-03" db="EMBL/GenBank/DDBJ databases">
        <title>Choanephora cucurbitarum.</title>
        <authorList>
            <person name="Min B."/>
            <person name="Park H."/>
            <person name="Park J.-H."/>
            <person name="Shin H.-D."/>
            <person name="Choi I.-G."/>
        </authorList>
    </citation>
    <scope>NUCLEOTIDE SEQUENCE [LARGE SCALE GENOMIC DNA]</scope>
    <source>
        <strain evidence="4 5">KUS-F28377</strain>
    </source>
</reference>
<feature type="compositionally biased region" description="Basic and acidic residues" evidence="2">
    <location>
        <begin position="50"/>
        <end position="79"/>
    </location>
</feature>
<keyword evidence="1" id="KW-0863">Zinc-finger</keyword>
<keyword evidence="1" id="KW-0479">Metal-binding</keyword>
<proteinExistence type="predicted"/>
<evidence type="ECO:0000259" key="3">
    <source>
        <dbReference type="PROSITE" id="PS50158"/>
    </source>
</evidence>
<evidence type="ECO:0000256" key="1">
    <source>
        <dbReference type="PROSITE-ProRule" id="PRU00047"/>
    </source>
</evidence>
<dbReference type="PROSITE" id="PS50158">
    <property type="entry name" value="ZF_CCHC"/>
    <property type="match status" value="1"/>
</dbReference>
<dbReference type="Proteomes" id="UP000093000">
    <property type="component" value="Unassembled WGS sequence"/>
</dbReference>
<name>A0A1C7MV59_9FUNG</name>
<feature type="domain" description="CCHC-type" evidence="3">
    <location>
        <begin position="110"/>
        <end position="124"/>
    </location>
</feature>
<dbReference type="OrthoDB" id="2290327at2759"/>
<keyword evidence="1" id="KW-0862">Zinc</keyword>
<dbReference type="GO" id="GO:0008270">
    <property type="term" value="F:zinc ion binding"/>
    <property type="evidence" value="ECO:0007669"/>
    <property type="project" value="UniProtKB-KW"/>
</dbReference>
<dbReference type="InterPro" id="IPR001878">
    <property type="entry name" value="Znf_CCHC"/>
</dbReference>
<dbReference type="STRING" id="101091.A0A1C7MV59"/>
<organism evidence="4 5">
    <name type="scientific">Choanephora cucurbitarum</name>
    <dbReference type="NCBI Taxonomy" id="101091"/>
    <lineage>
        <taxon>Eukaryota</taxon>
        <taxon>Fungi</taxon>
        <taxon>Fungi incertae sedis</taxon>
        <taxon>Mucoromycota</taxon>
        <taxon>Mucoromycotina</taxon>
        <taxon>Mucoromycetes</taxon>
        <taxon>Mucorales</taxon>
        <taxon>Mucorineae</taxon>
        <taxon>Choanephoraceae</taxon>
        <taxon>Choanephoroideae</taxon>
        <taxon>Choanephora</taxon>
    </lineage>
</organism>
<evidence type="ECO:0000313" key="4">
    <source>
        <dbReference type="EMBL" id="OBZ80710.1"/>
    </source>
</evidence>
<comment type="caution">
    <text evidence="4">The sequence shown here is derived from an EMBL/GenBank/DDBJ whole genome shotgun (WGS) entry which is preliminary data.</text>
</comment>